<protein>
    <submittedName>
        <fullName evidence="1">Uncharacterized protein</fullName>
    </submittedName>
</protein>
<reference evidence="1" key="1">
    <citation type="submission" date="2014-09" db="EMBL/GenBank/DDBJ databases">
        <title>Genome sequence of the luminous mushroom Mycena chlorophos for searching fungal bioluminescence genes.</title>
        <authorList>
            <person name="Tanaka Y."/>
            <person name="Kasuga D."/>
            <person name="Oba Y."/>
            <person name="Hase S."/>
            <person name="Sato K."/>
            <person name="Oba Y."/>
            <person name="Sakakibara Y."/>
        </authorList>
    </citation>
    <scope>NUCLEOTIDE SEQUENCE</scope>
</reference>
<organism evidence="1 2">
    <name type="scientific">Mycena chlorophos</name>
    <name type="common">Agaric fungus</name>
    <name type="synonym">Agaricus chlorophos</name>
    <dbReference type="NCBI Taxonomy" id="658473"/>
    <lineage>
        <taxon>Eukaryota</taxon>
        <taxon>Fungi</taxon>
        <taxon>Dikarya</taxon>
        <taxon>Basidiomycota</taxon>
        <taxon>Agaricomycotina</taxon>
        <taxon>Agaricomycetes</taxon>
        <taxon>Agaricomycetidae</taxon>
        <taxon>Agaricales</taxon>
        <taxon>Marasmiineae</taxon>
        <taxon>Mycenaceae</taxon>
        <taxon>Mycena</taxon>
    </lineage>
</organism>
<gene>
    <name evidence="1" type="ORF">MCHLO_03574</name>
</gene>
<accession>A0ABQ0L4G7</accession>
<dbReference type="Proteomes" id="UP000815677">
    <property type="component" value="Unassembled WGS sequence"/>
</dbReference>
<dbReference type="EMBL" id="DF842131">
    <property type="protein sequence ID" value="GAT46030.1"/>
    <property type="molecule type" value="Genomic_DNA"/>
</dbReference>
<keyword evidence="2" id="KW-1185">Reference proteome</keyword>
<sequence length="206" mass="23313">MQPSIELLYTTHFPAHIRTLLEEALSRAGLEVSPIYDPDAFAGLSPGKLYEKRQYAFTYALVADERTLDEISSSSPSPTVVVLCVRHRTPIDEWGAYQGPDLQALSWGVRLALLRSMLEERFTLDQKASSTGSCEWIWEEPTYPYRYEARLFQLKWVRADVRGAMQACREYAAAESQYPVKDKAQIHAVFEAEAAKTDGVFTGLKQ</sequence>
<proteinExistence type="predicted"/>
<evidence type="ECO:0000313" key="1">
    <source>
        <dbReference type="EMBL" id="GAT46030.1"/>
    </source>
</evidence>
<evidence type="ECO:0000313" key="2">
    <source>
        <dbReference type="Proteomes" id="UP000815677"/>
    </source>
</evidence>
<name>A0ABQ0L4G7_MYCCL</name>